<sequence length="75" mass="8570">MPGISGYDVCRALKRNSHKRDRPVIIFTAATQKIDEERARESGADGFVTKPFRREQIIELIESFRDVRAPTVPEP</sequence>
<dbReference type="PANTHER" id="PTHR44591:SF3">
    <property type="entry name" value="RESPONSE REGULATORY DOMAIN-CONTAINING PROTEIN"/>
    <property type="match status" value="1"/>
</dbReference>
<dbReference type="Gene3D" id="3.40.50.2300">
    <property type="match status" value="1"/>
</dbReference>
<dbReference type="PANTHER" id="PTHR44591">
    <property type="entry name" value="STRESS RESPONSE REGULATOR PROTEIN 1"/>
    <property type="match status" value="1"/>
</dbReference>
<evidence type="ECO:0000313" key="4">
    <source>
        <dbReference type="EMBL" id="BCU07600.1"/>
    </source>
</evidence>
<evidence type="ECO:0000256" key="1">
    <source>
        <dbReference type="ARBA" id="ARBA00022553"/>
    </source>
</evidence>
<organism evidence="4 5">
    <name type="scientific">Allochromatium tepidum</name>
    <dbReference type="NCBI Taxonomy" id="553982"/>
    <lineage>
        <taxon>Bacteria</taxon>
        <taxon>Pseudomonadati</taxon>
        <taxon>Pseudomonadota</taxon>
        <taxon>Gammaproteobacteria</taxon>
        <taxon>Chromatiales</taxon>
        <taxon>Chromatiaceae</taxon>
        <taxon>Allochromatium</taxon>
    </lineage>
</organism>
<dbReference type="PROSITE" id="PS50110">
    <property type="entry name" value="RESPONSE_REGULATORY"/>
    <property type="match status" value="1"/>
</dbReference>
<dbReference type="Proteomes" id="UP000680679">
    <property type="component" value="Chromosome"/>
</dbReference>
<reference evidence="4 5" key="1">
    <citation type="submission" date="2021-04" db="EMBL/GenBank/DDBJ databases">
        <title>Complete genome sequencing of Allochromatium tepidum strain NZ.</title>
        <authorList>
            <person name="Tsukatani Y."/>
            <person name="Mori H."/>
        </authorList>
    </citation>
    <scope>NUCLEOTIDE SEQUENCE [LARGE SCALE GENOMIC DNA]</scope>
    <source>
        <strain evidence="4 5">NZ</strain>
    </source>
</reference>
<feature type="domain" description="Response regulatory" evidence="3">
    <location>
        <begin position="1"/>
        <end position="65"/>
    </location>
</feature>
<proteinExistence type="predicted"/>
<accession>A0ABN6GCC8</accession>
<comment type="caution">
    <text evidence="2">Lacks conserved residue(s) required for the propagation of feature annotation.</text>
</comment>
<dbReference type="Pfam" id="PF00072">
    <property type="entry name" value="Response_reg"/>
    <property type="match status" value="1"/>
</dbReference>
<dbReference type="InterPro" id="IPR050595">
    <property type="entry name" value="Bact_response_regulator"/>
</dbReference>
<dbReference type="EMBL" id="AP024563">
    <property type="protein sequence ID" value="BCU07600.1"/>
    <property type="molecule type" value="Genomic_DNA"/>
</dbReference>
<evidence type="ECO:0000256" key="2">
    <source>
        <dbReference type="PROSITE-ProRule" id="PRU00169"/>
    </source>
</evidence>
<dbReference type="InterPro" id="IPR001789">
    <property type="entry name" value="Sig_transdc_resp-reg_receiver"/>
</dbReference>
<dbReference type="SUPFAM" id="SSF52172">
    <property type="entry name" value="CheY-like"/>
    <property type="match status" value="1"/>
</dbReference>
<name>A0ABN6GCC8_9GAMM</name>
<dbReference type="InterPro" id="IPR011006">
    <property type="entry name" value="CheY-like_superfamily"/>
</dbReference>
<protein>
    <recommendedName>
        <fullName evidence="3">Response regulatory domain-containing protein</fullName>
    </recommendedName>
</protein>
<keyword evidence="5" id="KW-1185">Reference proteome</keyword>
<gene>
    <name evidence="4" type="ORF">Atep_22770</name>
</gene>
<evidence type="ECO:0000313" key="5">
    <source>
        <dbReference type="Proteomes" id="UP000680679"/>
    </source>
</evidence>
<evidence type="ECO:0000259" key="3">
    <source>
        <dbReference type="PROSITE" id="PS50110"/>
    </source>
</evidence>
<keyword evidence="1" id="KW-0597">Phosphoprotein</keyword>